<dbReference type="InterPro" id="IPR044513">
    <property type="entry name" value="BT1/2/3/4/5"/>
</dbReference>
<dbReference type="GO" id="GO:0042542">
    <property type="term" value="P:response to hydrogen peroxide"/>
    <property type="evidence" value="ECO:0007669"/>
    <property type="project" value="UniProtKB-ARBA"/>
</dbReference>
<sequence>MSPTNFSDQVMIGLPPVTADLSPSSGEFPEADVEIVTSGGLRIPAHRSILASASPLLESIIDRPRKHGSDRTIPVLGVPCEAVSVFIRFLYAPKCTEEEMGKYGIHLLALSHVFLVPQLKQRSTKAVGERLTIDNVIDVIQLARLCDAPDLHLKCMKLVSTNFKSVKKTEGWKFVQDHDPFFELQILQFIDETELEEEDEEAQGGTELVSTAKRGNGVFGAHMHRRVHDGGAVRHGAHQEQGPLWEVCHVSGFAALDSSLCYV</sequence>
<dbReference type="GO" id="GO:0005634">
    <property type="term" value="C:nucleus"/>
    <property type="evidence" value="ECO:0007669"/>
    <property type="project" value="TreeGrafter"/>
</dbReference>
<evidence type="ECO:0000256" key="2">
    <source>
        <dbReference type="ARBA" id="ARBA00022723"/>
    </source>
</evidence>
<dbReference type="Gene3D" id="1.25.40.420">
    <property type="match status" value="1"/>
</dbReference>
<gene>
    <name evidence="4" type="ORF">RHGRI_024469</name>
</gene>
<dbReference type="Proteomes" id="UP000823749">
    <property type="component" value="Chromosome 8"/>
</dbReference>
<keyword evidence="2" id="KW-0479">Metal-binding</keyword>
<dbReference type="Gene3D" id="3.30.710.10">
    <property type="entry name" value="Potassium Channel Kv1.1, Chain A"/>
    <property type="match status" value="1"/>
</dbReference>
<dbReference type="PROSITE" id="PS50097">
    <property type="entry name" value="BTB"/>
    <property type="match status" value="1"/>
</dbReference>
<evidence type="ECO:0000259" key="3">
    <source>
        <dbReference type="PROSITE" id="PS50097"/>
    </source>
</evidence>
<dbReference type="InterPro" id="IPR011333">
    <property type="entry name" value="SKP1/BTB/POZ_sf"/>
</dbReference>
<dbReference type="GO" id="GO:0046872">
    <property type="term" value="F:metal ion binding"/>
    <property type="evidence" value="ECO:0007669"/>
    <property type="project" value="UniProtKB-KW"/>
</dbReference>
<protein>
    <recommendedName>
        <fullName evidence="3">BTB domain-containing protein</fullName>
    </recommendedName>
</protein>
<dbReference type="CDD" id="cd14733">
    <property type="entry name" value="BACK"/>
    <property type="match status" value="1"/>
</dbReference>
<dbReference type="SUPFAM" id="SSF54695">
    <property type="entry name" value="POZ domain"/>
    <property type="match status" value="1"/>
</dbReference>
<evidence type="ECO:0000313" key="4">
    <source>
        <dbReference type="EMBL" id="KAG5537034.1"/>
    </source>
</evidence>
<accession>A0AAV6JER0</accession>
<organism evidence="4 5">
    <name type="scientific">Rhododendron griersonianum</name>
    <dbReference type="NCBI Taxonomy" id="479676"/>
    <lineage>
        <taxon>Eukaryota</taxon>
        <taxon>Viridiplantae</taxon>
        <taxon>Streptophyta</taxon>
        <taxon>Embryophyta</taxon>
        <taxon>Tracheophyta</taxon>
        <taxon>Spermatophyta</taxon>
        <taxon>Magnoliopsida</taxon>
        <taxon>eudicotyledons</taxon>
        <taxon>Gunneridae</taxon>
        <taxon>Pentapetalae</taxon>
        <taxon>asterids</taxon>
        <taxon>Ericales</taxon>
        <taxon>Ericaceae</taxon>
        <taxon>Ericoideae</taxon>
        <taxon>Rhodoreae</taxon>
        <taxon>Rhododendron</taxon>
    </lineage>
</organism>
<evidence type="ECO:0000256" key="1">
    <source>
        <dbReference type="ARBA" id="ARBA00004906"/>
    </source>
</evidence>
<dbReference type="PANTHER" id="PTHR46287">
    <property type="entry name" value="BTB/POZ AND TAZ DOMAIN-CONTAINING PROTEIN 3-RELATED"/>
    <property type="match status" value="1"/>
</dbReference>
<dbReference type="PANTHER" id="PTHR46287:SF4">
    <property type="entry name" value="BTB_POZ AND TAZ DOMAIN-CONTAINING PROTEIN 2"/>
    <property type="match status" value="1"/>
</dbReference>
<dbReference type="GO" id="GO:0006355">
    <property type="term" value="P:regulation of DNA-templated transcription"/>
    <property type="evidence" value="ECO:0007669"/>
    <property type="project" value="UniProtKB-ARBA"/>
</dbReference>
<name>A0AAV6JER0_9ERIC</name>
<dbReference type="GO" id="GO:0005516">
    <property type="term" value="F:calmodulin binding"/>
    <property type="evidence" value="ECO:0007669"/>
    <property type="project" value="UniProtKB-ARBA"/>
</dbReference>
<dbReference type="AlphaFoldDB" id="A0AAV6JER0"/>
<dbReference type="EMBL" id="JACTNZ010000008">
    <property type="protein sequence ID" value="KAG5537034.1"/>
    <property type="molecule type" value="Genomic_DNA"/>
</dbReference>
<proteinExistence type="predicted"/>
<dbReference type="GO" id="GO:0009725">
    <property type="term" value="P:response to hormone"/>
    <property type="evidence" value="ECO:0007669"/>
    <property type="project" value="UniProtKB-ARBA"/>
</dbReference>
<dbReference type="InterPro" id="IPR000210">
    <property type="entry name" value="BTB/POZ_dom"/>
</dbReference>
<reference evidence="4" key="1">
    <citation type="submission" date="2020-08" db="EMBL/GenBank/DDBJ databases">
        <title>Plant Genome Project.</title>
        <authorList>
            <person name="Zhang R.-G."/>
        </authorList>
    </citation>
    <scope>NUCLEOTIDE SEQUENCE</scope>
    <source>
        <strain evidence="4">WSP0</strain>
        <tissue evidence="4">Leaf</tissue>
    </source>
</reference>
<dbReference type="FunFam" id="1.25.40.420:FF:000012">
    <property type="entry name" value="BTB/POZ and TAZ domain-containing protein 2"/>
    <property type="match status" value="1"/>
</dbReference>
<evidence type="ECO:0000313" key="5">
    <source>
        <dbReference type="Proteomes" id="UP000823749"/>
    </source>
</evidence>
<comment type="pathway">
    <text evidence="1">Protein modification; protein ubiquitination.</text>
</comment>
<comment type="caution">
    <text evidence="4">The sequence shown here is derived from an EMBL/GenBank/DDBJ whole genome shotgun (WGS) entry which is preliminary data.</text>
</comment>
<feature type="domain" description="BTB" evidence="3">
    <location>
        <begin position="31"/>
        <end position="99"/>
    </location>
</feature>
<keyword evidence="5" id="KW-1185">Reference proteome</keyword>
<dbReference type="SMART" id="SM00225">
    <property type="entry name" value="BTB"/>
    <property type="match status" value="1"/>
</dbReference>
<dbReference type="GO" id="GO:0009751">
    <property type="term" value="P:response to salicylic acid"/>
    <property type="evidence" value="ECO:0007669"/>
    <property type="project" value="UniProtKB-ARBA"/>
</dbReference>
<dbReference type="Pfam" id="PF00651">
    <property type="entry name" value="BTB"/>
    <property type="match status" value="1"/>
</dbReference>